<proteinExistence type="predicted"/>
<protein>
    <recommendedName>
        <fullName evidence="4">Extensin-like protein C-terminus</fullName>
    </recommendedName>
</protein>
<evidence type="ECO:0008006" key="4">
    <source>
        <dbReference type="Google" id="ProtNLM"/>
    </source>
</evidence>
<accession>A0ABX0TYT7</accession>
<evidence type="ECO:0000313" key="3">
    <source>
        <dbReference type="Proteomes" id="UP000788153"/>
    </source>
</evidence>
<dbReference type="EMBL" id="JAASQP010000001">
    <property type="protein sequence ID" value="NIJ23483.1"/>
    <property type="molecule type" value="Genomic_DNA"/>
</dbReference>
<organism evidence="2 3">
    <name type="scientific">Sphingomonas japonica</name>
    <dbReference type="NCBI Taxonomy" id="511662"/>
    <lineage>
        <taxon>Bacteria</taxon>
        <taxon>Pseudomonadati</taxon>
        <taxon>Pseudomonadota</taxon>
        <taxon>Alphaproteobacteria</taxon>
        <taxon>Sphingomonadales</taxon>
        <taxon>Sphingomonadaceae</taxon>
        <taxon>Sphingomonas</taxon>
    </lineage>
</organism>
<comment type="caution">
    <text evidence="2">The sequence shown here is derived from an EMBL/GenBank/DDBJ whole genome shotgun (WGS) entry which is preliminary data.</text>
</comment>
<gene>
    <name evidence="2" type="ORF">FHT01_001025</name>
</gene>
<reference evidence="2 3" key="1">
    <citation type="submission" date="2020-03" db="EMBL/GenBank/DDBJ databases">
        <title>Genomic Encyclopedia of Type Strains, Phase IV (KMG-IV): sequencing the most valuable type-strain genomes for metagenomic binning, comparative biology and taxonomic classification.</title>
        <authorList>
            <person name="Goeker M."/>
        </authorList>
    </citation>
    <scope>NUCLEOTIDE SEQUENCE [LARGE SCALE GENOMIC DNA]</scope>
    <source>
        <strain evidence="2 3">DSM 22753</strain>
    </source>
</reference>
<name>A0ABX0TYT7_9SPHN</name>
<evidence type="ECO:0000313" key="2">
    <source>
        <dbReference type="EMBL" id="NIJ23483.1"/>
    </source>
</evidence>
<keyword evidence="3" id="KW-1185">Reference proteome</keyword>
<feature type="region of interest" description="Disordered" evidence="1">
    <location>
        <begin position="17"/>
        <end position="38"/>
    </location>
</feature>
<evidence type="ECO:0000256" key="1">
    <source>
        <dbReference type="SAM" id="MobiDB-lite"/>
    </source>
</evidence>
<sequence length="252" mass="27586">MRHGPLLSVARLFAQPPPVDGASVEPRRGSGLEPTDGETEITELPTQARRCSFARSPALAAMFAAEHSSAEECPAGDHHCLRGDTAPIGEFNARHLSASQLQCDGFAFDDLYTLQRTQCLSNGNGEPRTIRLHAWAMYRAALAAIEHAVMDRGRVGGACYNTAKSIDFANEVPFSDPPDRWIARHCTDRFSVECHQGDARATPRRHGRRLHAGMASANHDHIHVHSAQIRTSHFRVKAVPRGTSLADAEARE</sequence>
<dbReference type="Proteomes" id="UP000788153">
    <property type="component" value="Unassembled WGS sequence"/>
</dbReference>